<dbReference type="EMBL" id="NBYY01000006">
    <property type="protein sequence ID" value="PCS24066.1"/>
    <property type="molecule type" value="Genomic_DNA"/>
</dbReference>
<dbReference type="Proteomes" id="UP000219020">
    <property type="component" value="Unassembled WGS sequence"/>
</dbReference>
<proteinExistence type="predicted"/>
<dbReference type="RefSeq" id="WP_158523560.1">
    <property type="nucleotide sequence ID" value="NZ_CAWNJE010000035.1"/>
</dbReference>
<protein>
    <submittedName>
        <fullName evidence="1">Mobile element protein</fullName>
    </submittedName>
</protein>
<gene>
    <name evidence="1" type="ORF">BTN49_0259</name>
</gene>
<dbReference type="GeneID" id="66952961"/>
<keyword evidence="2" id="KW-1185">Reference proteome</keyword>
<sequence>MNKLDVVSTDIEKFYQLFLPVWKKHRISGVKTVNKPSRLSISEIMTIKPYVI</sequence>
<accession>A0A2A5T7G0</accession>
<dbReference type="AlphaFoldDB" id="A0A2A5T7G0"/>
<organism evidence="1 2">
    <name type="scientific">Candidatus Enterovibrio escicola</name>
    <dbReference type="NCBI Taxonomy" id="1927127"/>
    <lineage>
        <taxon>Bacteria</taxon>
        <taxon>Pseudomonadati</taxon>
        <taxon>Pseudomonadota</taxon>
        <taxon>Gammaproteobacteria</taxon>
        <taxon>Vibrionales</taxon>
        <taxon>Vibrionaceae</taxon>
        <taxon>Enterovibrio</taxon>
    </lineage>
</organism>
<reference evidence="2" key="1">
    <citation type="submission" date="2017-04" db="EMBL/GenBank/DDBJ databases">
        <title>Genome evolution of the luminous symbionts of deep sea anglerfish.</title>
        <authorList>
            <person name="Hendry T.A."/>
        </authorList>
    </citation>
    <scope>NUCLEOTIDE SEQUENCE [LARGE SCALE GENOMIC DNA]</scope>
</reference>
<evidence type="ECO:0000313" key="1">
    <source>
        <dbReference type="EMBL" id="PCS24066.1"/>
    </source>
</evidence>
<name>A0A2A5T7G0_9GAMM</name>
<comment type="caution">
    <text evidence="1">The sequence shown here is derived from an EMBL/GenBank/DDBJ whole genome shotgun (WGS) entry which is preliminary data.</text>
</comment>
<evidence type="ECO:0000313" key="2">
    <source>
        <dbReference type="Proteomes" id="UP000219020"/>
    </source>
</evidence>